<dbReference type="Gene3D" id="1.10.287.130">
    <property type="match status" value="1"/>
</dbReference>
<feature type="domain" description="PAC" evidence="9">
    <location>
        <begin position="246"/>
        <end position="298"/>
    </location>
</feature>
<protein>
    <recommendedName>
        <fullName evidence="2">histidine kinase</fullName>
        <ecNumber evidence="2">2.7.13.3</ecNumber>
    </recommendedName>
</protein>
<dbReference type="InterPro" id="IPR013656">
    <property type="entry name" value="PAS_4"/>
</dbReference>
<dbReference type="NCBIfam" id="TIGR00229">
    <property type="entry name" value="sensory_box"/>
    <property type="match status" value="2"/>
</dbReference>
<dbReference type="SMART" id="SM00086">
    <property type="entry name" value="PAC"/>
    <property type="match status" value="4"/>
</dbReference>
<dbReference type="InterPro" id="IPR003661">
    <property type="entry name" value="HisK_dim/P_dom"/>
</dbReference>
<dbReference type="SMART" id="SM00388">
    <property type="entry name" value="HisKA"/>
    <property type="match status" value="1"/>
</dbReference>
<organism evidence="10 11">
    <name type="scientific">Massilia haematophila</name>
    <dbReference type="NCBI Taxonomy" id="457923"/>
    <lineage>
        <taxon>Bacteria</taxon>
        <taxon>Pseudomonadati</taxon>
        <taxon>Pseudomonadota</taxon>
        <taxon>Betaproteobacteria</taxon>
        <taxon>Burkholderiales</taxon>
        <taxon>Oxalobacteraceae</taxon>
        <taxon>Telluria group</taxon>
        <taxon>Massilia</taxon>
    </lineage>
</organism>
<dbReference type="RefSeq" id="WP_379734318.1">
    <property type="nucleotide sequence ID" value="NZ_JBHRVV010000001.1"/>
</dbReference>
<evidence type="ECO:0000256" key="3">
    <source>
        <dbReference type="ARBA" id="ARBA00022553"/>
    </source>
</evidence>
<evidence type="ECO:0000259" key="8">
    <source>
        <dbReference type="PROSITE" id="PS50110"/>
    </source>
</evidence>
<name>A0ABV7PIF0_9BURK</name>
<dbReference type="SUPFAM" id="SSF47384">
    <property type="entry name" value="Homodimeric domain of signal transducing histidine kinase"/>
    <property type="match status" value="1"/>
</dbReference>
<gene>
    <name evidence="10" type="ORF">ACFOPH_06690</name>
</gene>
<evidence type="ECO:0000256" key="5">
    <source>
        <dbReference type="ARBA" id="ARBA00022777"/>
    </source>
</evidence>
<keyword evidence="4" id="KW-0808">Transferase</keyword>
<dbReference type="CDD" id="cd00082">
    <property type="entry name" value="HisKA"/>
    <property type="match status" value="1"/>
</dbReference>
<dbReference type="PROSITE" id="PS50110">
    <property type="entry name" value="RESPONSE_REGULATORY"/>
    <property type="match status" value="1"/>
</dbReference>
<dbReference type="InterPro" id="IPR001789">
    <property type="entry name" value="Sig_transdc_resp-reg_receiver"/>
</dbReference>
<feature type="domain" description="PAC" evidence="9">
    <location>
        <begin position="391"/>
        <end position="448"/>
    </location>
</feature>
<feature type="modified residue" description="4-aspartylphosphate" evidence="6">
    <location>
        <position position="879"/>
    </location>
</feature>
<dbReference type="InterPro" id="IPR000700">
    <property type="entry name" value="PAS-assoc_C"/>
</dbReference>
<evidence type="ECO:0000256" key="6">
    <source>
        <dbReference type="PROSITE-ProRule" id="PRU00169"/>
    </source>
</evidence>
<dbReference type="Pfam" id="PF00072">
    <property type="entry name" value="Response_reg"/>
    <property type="match status" value="1"/>
</dbReference>
<dbReference type="EC" id="2.7.13.3" evidence="2"/>
<dbReference type="SUPFAM" id="SSF55785">
    <property type="entry name" value="PYP-like sensor domain (PAS domain)"/>
    <property type="match status" value="4"/>
</dbReference>
<comment type="caution">
    <text evidence="10">The sequence shown here is derived from an EMBL/GenBank/DDBJ whole genome shotgun (WGS) entry which is preliminary data.</text>
</comment>
<evidence type="ECO:0000256" key="2">
    <source>
        <dbReference type="ARBA" id="ARBA00012438"/>
    </source>
</evidence>
<dbReference type="InterPro" id="IPR036097">
    <property type="entry name" value="HisK_dim/P_sf"/>
</dbReference>
<dbReference type="Gene3D" id="3.30.450.20">
    <property type="entry name" value="PAS domain"/>
    <property type="match status" value="4"/>
</dbReference>
<accession>A0ABV7PIF0</accession>
<dbReference type="PROSITE" id="PS50113">
    <property type="entry name" value="PAC"/>
    <property type="match status" value="3"/>
</dbReference>
<dbReference type="InterPro" id="IPR005467">
    <property type="entry name" value="His_kinase_dom"/>
</dbReference>
<feature type="domain" description="PAC" evidence="9">
    <location>
        <begin position="522"/>
        <end position="574"/>
    </location>
</feature>
<dbReference type="SUPFAM" id="SSF55874">
    <property type="entry name" value="ATPase domain of HSP90 chaperone/DNA topoisomerase II/histidine kinase"/>
    <property type="match status" value="1"/>
</dbReference>
<dbReference type="CDD" id="cd17580">
    <property type="entry name" value="REC_2_DhkD-like"/>
    <property type="match status" value="1"/>
</dbReference>
<dbReference type="CDD" id="cd00075">
    <property type="entry name" value="HATPase"/>
    <property type="match status" value="1"/>
</dbReference>
<dbReference type="PANTHER" id="PTHR43047:SF72">
    <property type="entry name" value="OSMOSENSING HISTIDINE PROTEIN KINASE SLN1"/>
    <property type="match status" value="1"/>
</dbReference>
<dbReference type="SMART" id="SM00387">
    <property type="entry name" value="HATPase_c"/>
    <property type="match status" value="1"/>
</dbReference>
<comment type="catalytic activity">
    <reaction evidence="1">
        <text>ATP + protein L-histidine = ADP + protein N-phospho-L-histidine.</text>
        <dbReference type="EC" id="2.7.13.3"/>
    </reaction>
</comment>
<dbReference type="InterPro" id="IPR036890">
    <property type="entry name" value="HATPase_C_sf"/>
</dbReference>
<sequence length="949" mass="103043">MDSSTNPHAFLDQGGAMGERIGRRDWSGHPLGPVSGWAPSLRTGLGIVLGSAFPTFLAWGEEQIMLFNDAYVPMLGRKAEAALGEPYAAVWPEAWPALAPYVSRVLRGESFFFEDYAVTLERHGYPEQAWFTFSFSPLRDETGLIRGLICTVVEMTDKMAAVARHKEAEDRLALSLEASGNIGTWSYDLASGATYVDERFGRLFQVDAALAREGAELARFTDMIHPDDRPRVLAAIEHAIRTETLYDIEYRIPQRSGHEAWVNARGKVFVDPAGGGRRFAGIAVDISERKAQAQALRASEQLATAASLRAEHDRRRLDALLAAAPVGIFYLDPDGRLLIGNAANAAIWGDYPQPGSVDEYVDWKGWHTDGPRAGVPLAPRDWPVARVLAGRDSDAGVFEIEPFGQPGIRRTVLVRAAAMRNARGELTGAVAAHMDISAQVAAEKALKDSERRFRAIANVIPPMVWSSNLENGVYFFNERWSDFTGIPAAQLQDDGWHAAVHPDDLAPLLAHWERSRAAGIHFEFEHRLRHHADGYRWVLSRALPFAAEDGRITDWMGTLTDIHGQKTGEAELRAAARRKDEFLAMLAHELRNPLAPISNAAQLLAMPGLDQRRLRYSSEIIGRQVRHMTELVDDLLDVSRVTRGLVQLDRTLVDIGAAVAGAVEQARPLIEARGHVFELQVEGGAWVDGDRTRLVQVFANLLNNAAKYTPQGGRIRLSVQRAPGSVSVAVRDSGIGIAPDMLPHIFDLFTQAERTPDRSQGGLGLGLALVKSLVQLHGGSVEARSAGLGQGSTFSVTLRLAEAGHEGAGGADGTGAAAAALPTPQAGRARILIVDDNLDAANSLAEVLRAFGHLVTTAASSRDALDMTGSDWPQVFILDIGLPDIDGYALVRRLRALQGTRPALYLALTGYGQAHDRVLSRSAGFDHHFVKPVDLRALVSVIDGIGAAP</sequence>
<dbReference type="InterPro" id="IPR013655">
    <property type="entry name" value="PAS_fold_3"/>
</dbReference>
<dbReference type="InterPro" id="IPR004358">
    <property type="entry name" value="Sig_transdc_His_kin-like_C"/>
</dbReference>
<dbReference type="Pfam" id="PF08447">
    <property type="entry name" value="PAS_3"/>
    <property type="match status" value="2"/>
</dbReference>
<proteinExistence type="predicted"/>
<evidence type="ECO:0000313" key="10">
    <source>
        <dbReference type="EMBL" id="MFC3457933.1"/>
    </source>
</evidence>
<dbReference type="PANTHER" id="PTHR43047">
    <property type="entry name" value="TWO-COMPONENT HISTIDINE PROTEIN KINASE"/>
    <property type="match status" value="1"/>
</dbReference>
<dbReference type="PRINTS" id="PR00344">
    <property type="entry name" value="BCTRLSENSOR"/>
</dbReference>
<dbReference type="InterPro" id="IPR003594">
    <property type="entry name" value="HATPase_dom"/>
</dbReference>
<evidence type="ECO:0000313" key="11">
    <source>
        <dbReference type="Proteomes" id="UP001595665"/>
    </source>
</evidence>
<reference evidence="11" key="1">
    <citation type="journal article" date="2019" name="Int. J. Syst. Evol. Microbiol.">
        <title>The Global Catalogue of Microorganisms (GCM) 10K type strain sequencing project: providing services to taxonomists for standard genome sequencing and annotation.</title>
        <authorList>
            <consortium name="The Broad Institute Genomics Platform"/>
            <consortium name="The Broad Institute Genome Sequencing Center for Infectious Disease"/>
            <person name="Wu L."/>
            <person name="Ma J."/>
        </authorList>
    </citation>
    <scope>NUCLEOTIDE SEQUENCE [LARGE SCALE GENOMIC DNA]</scope>
    <source>
        <strain evidence="11">CCM 7480</strain>
    </source>
</reference>
<keyword evidence="11" id="KW-1185">Reference proteome</keyword>
<dbReference type="Pfam" id="PF02518">
    <property type="entry name" value="HATPase_c"/>
    <property type="match status" value="1"/>
</dbReference>
<dbReference type="SMART" id="SM00091">
    <property type="entry name" value="PAS"/>
    <property type="match status" value="4"/>
</dbReference>
<dbReference type="InterPro" id="IPR000014">
    <property type="entry name" value="PAS"/>
</dbReference>
<evidence type="ECO:0000259" key="7">
    <source>
        <dbReference type="PROSITE" id="PS50109"/>
    </source>
</evidence>
<dbReference type="Proteomes" id="UP001595665">
    <property type="component" value="Unassembled WGS sequence"/>
</dbReference>
<dbReference type="Gene3D" id="3.30.565.10">
    <property type="entry name" value="Histidine kinase-like ATPase, C-terminal domain"/>
    <property type="match status" value="1"/>
</dbReference>
<dbReference type="SUPFAM" id="SSF52172">
    <property type="entry name" value="CheY-like"/>
    <property type="match status" value="1"/>
</dbReference>
<dbReference type="PROSITE" id="PS50109">
    <property type="entry name" value="HIS_KIN"/>
    <property type="match status" value="1"/>
</dbReference>
<feature type="domain" description="Histidine kinase" evidence="7">
    <location>
        <begin position="585"/>
        <end position="802"/>
    </location>
</feature>
<dbReference type="Pfam" id="PF08448">
    <property type="entry name" value="PAS_4"/>
    <property type="match status" value="1"/>
</dbReference>
<dbReference type="CDD" id="cd00130">
    <property type="entry name" value="PAS"/>
    <property type="match status" value="3"/>
</dbReference>
<evidence type="ECO:0000256" key="1">
    <source>
        <dbReference type="ARBA" id="ARBA00000085"/>
    </source>
</evidence>
<dbReference type="EMBL" id="JBHRVV010000001">
    <property type="protein sequence ID" value="MFC3457933.1"/>
    <property type="molecule type" value="Genomic_DNA"/>
</dbReference>
<dbReference type="InterPro" id="IPR011006">
    <property type="entry name" value="CheY-like_superfamily"/>
</dbReference>
<dbReference type="Pfam" id="PF00512">
    <property type="entry name" value="HisKA"/>
    <property type="match status" value="1"/>
</dbReference>
<dbReference type="InterPro" id="IPR035965">
    <property type="entry name" value="PAS-like_dom_sf"/>
</dbReference>
<keyword evidence="5" id="KW-0418">Kinase</keyword>
<evidence type="ECO:0000259" key="9">
    <source>
        <dbReference type="PROSITE" id="PS50113"/>
    </source>
</evidence>
<feature type="domain" description="Response regulatory" evidence="8">
    <location>
        <begin position="830"/>
        <end position="946"/>
    </location>
</feature>
<evidence type="ECO:0000256" key="4">
    <source>
        <dbReference type="ARBA" id="ARBA00022679"/>
    </source>
</evidence>
<dbReference type="Gene3D" id="3.40.50.2300">
    <property type="match status" value="1"/>
</dbReference>
<dbReference type="InterPro" id="IPR001610">
    <property type="entry name" value="PAC"/>
</dbReference>
<keyword evidence="3 6" id="KW-0597">Phosphoprotein</keyword>
<dbReference type="SMART" id="SM00448">
    <property type="entry name" value="REC"/>
    <property type="match status" value="1"/>
</dbReference>